<gene>
    <name evidence="16" type="primary">dinB</name>
    <name evidence="18" type="ORF">FHS60_001084</name>
</gene>
<feature type="active site" evidence="16">
    <location>
        <position position="106"/>
    </location>
</feature>
<keyword evidence="13 16" id="KW-0238">DNA-binding</keyword>
<dbReference type="Pfam" id="PF11799">
    <property type="entry name" value="IMS_C"/>
    <property type="match status" value="1"/>
</dbReference>
<comment type="similarity">
    <text evidence="2 16">Belongs to the DNA polymerase type-Y family.</text>
</comment>
<proteinExistence type="inferred from homology"/>
<dbReference type="FunFam" id="3.40.1170.60:FF:000001">
    <property type="entry name" value="DNA polymerase IV"/>
    <property type="match status" value="1"/>
</dbReference>
<feature type="binding site" evidence="16">
    <location>
        <position position="11"/>
    </location>
    <ligand>
        <name>Mg(2+)</name>
        <dbReference type="ChEBI" id="CHEBI:18420"/>
    </ligand>
</feature>
<dbReference type="GO" id="GO:0005829">
    <property type="term" value="C:cytosol"/>
    <property type="evidence" value="ECO:0007669"/>
    <property type="project" value="TreeGrafter"/>
</dbReference>
<keyword evidence="7 16" id="KW-0548">Nucleotidyltransferase</keyword>
<keyword evidence="9 16" id="KW-0479">Metal-binding</keyword>
<evidence type="ECO:0000256" key="14">
    <source>
        <dbReference type="ARBA" id="ARBA00023204"/>
    </source>
</evidence>
<evidence type="ECO:0000256" key="13">
    <source>
        <dbReference type="ARBA" id="ARBA00023125"/>
    </source>
</evidence>
<dbReference type="CDD" id="cd03586">
    <property type="entry name" value="PolY_Pol_IV_kappa"/>
    <property type="match status" value="1"/>
</dbReference>
<evidence type="ECO:0000256" key="3">
    <source>
        <dbReference type="ARBA" id="ARBA00011245"/>
    </source>
</evidence>
<dbReference type="NCBIfam" id="NF010731">
    <property type="entry name" value="PRK14133.1"/>
    <property type="match status" value="1"/>
</dbReference>
<dbReference type="Gene3D" id="3.30.70.270">
    <property type="match status" value="1"/>
</dbReference>
<dbReference type="GO" id="GO:0042276">
    <property type="term" value="P:error-prone translesion synthesis"/>
    <property type="evidence" value="ECO:0007669"/>
    <property type="project" value="TreeGrafter"/>
</dbReference>
<dbReference type="GO" id="GO:0006281">
    <property type="term" value="P:DNA repair"/>
    <property type="evidence" value="ECO:0007669"/>
    <property type="project" value="UniProtKB-UniRule"/>
</dbReference>
<evidence type="ECO:0000256" key="6">
    <source>
        <dbReference type="ARBA" id="ARBA00022679"/>
    </source>
</evidence>
<dbReference type="NCBIfam" id="NF002677">
    <property type="entry name" value="PRK02406.1"/>
    <property type="match status" value="1"/>
</dbReference>
<keyword evidence="12 16" id="KW-0239">DNA-directed DNA polymerase</keyword>
<keyword evidence="4 16" id="KW-0515">Mutator protein</keyword>
<keyword evidence="5 16" id="KW-0963">Cytoplasm</keyword>
<evidence type="ECO:0000256" key="7">
    <source>
        <dbReference type="ARBA" id="ARBA00022695"/>
    </source>
</evidence>
<dbReference type="GO" id="GO:0003887">
    <property type="term" value="F:DNA-directed DNA polymerase activity"/>
    <property type="evidence" value="ECO:0007669"/>
    <property type="project" value="UniProtKB-UniRule"/>
</dbReference>
<organism evidence="18 19">
    <name type="scientific">Alloprevotella rava</name>
    <dbReference type="NCBI Taxonomy" id="671218"/>
    <lineage>
        <taxon>Bacteria</taxon>
        <taxon>Pseudomonadati</taxon>
        <taxon>Bacteroidota</taxon>
        <taxon>Bacteroidia</taxon>
        <taxon>Bacteroidales</taxon>
        <taxon>Prevotellaceae</taxon>
        <taxon>Alloprevotella</taxon>
    </lineage>
</organism>
<evidence type="ECO:0000259" key="17">
    <source>
        <dbReference type="PROSITE" id="PS50173"/>
    </source>
</evidence>
<evidence type="ECO:0000313" key="19">
    <source>
        <dbReference type="Proteomes" id="UP000541425"/>
    </source>
</evidence>
<dbReference type="GO" id="GO:0003684">
    <property type="term" value="F:damaged DNA binding"/>
    <property type="evidence" value="ECO:0007669"/>
    <property type="project" value="InterPro"/>
</dbReference>
<keyword evidence="10 16" id="KW-0227">DNA damage</keyword>
<dbReference type="PROSITE" id="PS50173">
    <property type="entry name" value="UMUC"/>
    <property type="match status" value="1"/>
</dbReference>
<dbReference type="Gene3D" id="3.40.1170.60">
    <property type="match status" value="1"/>
</dbReference>
<dbReference type="InterPro" id="IPR053848">
    <property type="entry name" value="IMS_HHH_1"/>
</dbReference>
<dbReference type="FunFam" id="3.30.1490.100:FF:000004">
    <property type="entry name" value="DNA polymerase IV"/>
    <property type="match status" value="1"/>
</dbReference>
<keyword evidence="6 16" id="KW-0808">Transferase</keyword>
<dbReference type="FunFam" id="1.10.150.20:FF:000019">
    <property type="entry name" value="DNA polymerase IV"/>
    <property type="match status" value="1"/>
</dbReference>
<accession>A0A7W5UJR1</accession>
<comment type="cofactor">
    <cofactor evidence="16">
        <name>Mg(2+)</name>
        <dbReference type="ChEBI" id="CHEBI:18420"/>
    </cofactor>
    <text evidence="16">Binds 2 magnesium ions per subunit.</text>
</comment>
<comment type="caution">
    <text evidence="18">The sequence shown here is derived from an EMBL/GenBank/DDBJ whole genome shotgun (WGS) entry which is preliminary data.</text>
</comment>
<dbReference type="AlphaFoldDB" id="A0A7W5UJR1"/>
<evidence type="ECO:0000313" key="18">
    <source>
        <dbReference type="EMBL" id="MBB3702621.1"/>
    </source>
</evidence>
<dbReference type="GO" id="GO:0009432">
    <property type="term" value="P:SOS response"/>
    <property type="evidence" value="ECO:0007669"/>
    <property type="project" value="TreeGrafter"/>
</dbReference>
<comment type="catalytic activity">
    <reaction evidence="15 16">
        <text>DNA(n) + a 2'-deoxyribonucleoside 5'-triphosphate = DNA(n+1) + diphosphate</text>
        <dbReference type="Rhea" id="RHEA:22508"/>
        <dbReference type="Rhea" id="RHEA-COMP:17339"/>
        <dbReference type="Rhea" id="RHEA-COMP:17340"/>
        <dbReference type="ChEBI" id="CHEBI:33019"/>
        <dbReference type="ChEBI" id="CHEBI:61560"/>
        <dbReference type="ChEBI" id="CHEBI:173112"/>
        <dbReference type="EC" id="2.7.7.7"/>
    </reaction>
</comment>
<evidence type="ECO:0000256" key="11">
    <source>
        <dbReference type="ARBA" id="ARBA00022842"/>
    </source>
</evidence>
<feature type="site" description="Substrate discrimination" evidence="16">
    <location>
        <position position="16"/>
    </location>
</feature>
<keyword evidence="14 16" id="KW-0234">DNA repair</keyword>
<evidence type="ECO:0000256" key="5">
    <source>
        <dbReference type="ARBA" id="ARBA00022490"/>
    </source>
</evidence>
<reference evidence="18 19" key="1">
    <citation type="submission" date="2020-08" db="EMBL/GenBank/DDBJ databases">
        <title>Genomic Encyclopedia of Type Strains, Phase IV (KMG-IV): sequencing the most valuable type-strain genomes for metagenomic binning, comparative biology and taxonomic classification.</title>
        <authorList>
            <person name="Goeker M."/>
        </authorList>
    </citation>
    <scope>NUCLEOTIDE SEQUENCE [LARGE SCALE GENOMIC DNA]</scope>
    <source>
        <strain evidence="18 19">DSM 22548</strain>
    </source>
</reference>
<dbReference type="GO" id="GO:0006261">
    <property type="term" value="P:DNA-templated DNA replication"/>
    <property type="evidence" value="ECO:0007669"/>
    <property type="project" value="UniProtKB-UniRule"/>
</dbReference>
<dbReference type="SUPFAM" id="SSF56672">
    <property type="entry name" value="DNA/RNA polymerases"/>
    <property type="match status" value="1"/>
</dbReference>
<dbReference type="InterPro" id="IPR036775">
    <property type="entry name" value="DNA_pol_Y-fam_lit_finger_sf"/>
</dbReference>
<evidence type="ECO:0000256" key="12">
    <source>
        <dbReference type="ARBA" id="ARBA00022932"/>
    </source>
</evidence>
<dbReference type="Gene3D" id="1.10.150.20">
    <property type="entry name" value="5' to 3' exonuclease, C-terminal subdomain"/>
    <property type="match status" value="1"/>
</dbReference>
<dbReference type="EC" id="2.7.7.7" evidence="16"/>
<feature type="binding site" evidence="16">
    <location>
        <position position="105"/>
    </location>
    <ligand>
        <name>Mg(2+)</name>
        <dbReference type="ChEBI" id="CHEBI:18420"/>
    </ligand>
</feature>
<dbReference type="Proteomes" id="UP000541425">
    <property type="component" value="Unassembled WGS sequence"/>
</dbReference>
<keyword evidence="8 16" id="KW-0235">DNA replication</keyword>
<dbReference type="InterPro" id="IPR001126">
    <property type="entry name" value="UmuC"/>
</dbReference>
<dbReference type="EMBL" id="JACICA010000004">
    <property type="protein sequence ID" value="MBB3702621.1"/>
    <property type="molecule type" value="Genomic_DNA"/>
</dbReference>
<dbReference type="Pfam" id="PF00817">
    <property type="entry name" value="IMS"/>
    <property type="match status" value="1"/>
</dbReference>
<dbReference type="InterPro" id="IPR043128">
    <property type="entry name" value="Rev_trsase/Diguanyl_cyclase"/>
</dbReference>
<dbReference type="InterPro" id="IPR017961">
    <property type="entry name" value="DNA_pol_Y-fam_little_finger"/>
</dbReference>
<dbReference type="Gene3D" id="3.30.1490.100">
    <property type="entry name" value="DNA polymerase, Y-family, little finger domain"/>
    <property type="match status" value="1"/>
</dbReference>
<sequence length="371" mass="42193">MTTERKIIHVDMDCFFAAVEQRDNPELHGKPVAVGNDEERSVVTTASYEARKFGVHSAQSVQVAKRLCPSLIIVPCHFEKYRAVSRQISEIFHDYTDQVEFLSVDEAFLDVTENKKGIELAVDIAREIKTRIQEELQLTASAGVSYCKLLAKIASDYRKPDGLCTIHPDKALRFIAHLPVTKLWGVGPKTAERLHQMGIYTGEQLREYSLHSLTQAFGKMGQVFYNFARGIDERPVVTTREAKSVGCEHTFEKDLQTQASVIIELYHVTLKLVERIKKHKFEGRTLTLKVKYADFTQITRSLTRQELLRTKKQILPLAKQLLAKTDTSRPIRLLGLSVSSPKEEDVKKLEWIQLEFDFGDESTWLGGTSEP</sequence>
<dbReference type="SUPFAM" id="SSF100879">
    <property type="entry name" value="Lesion bypass DNA polymerase (Y-family), little finger domain"/>
    <property type="match status" value="1"/>
</dbReference>
<evidence type="ECO:0000256" key="9">
    <source>
        <dbReference type="ARBA" id="ARBA00022723"/>
    </source>
</evidence>
<dbReference type="GO" id="GO:0000287">
    <property type="term" value="F:magnesium ion binding"/>
    <property type="evidence" value="ECO:0007669"/>
    <property type="project" value="UniProtKB-UniRule"/>
</dbReference>
<evidence type="ECO:0000256" key="15">
    <source>
        <dbReference type="ARBA" id="ARBA00049244"/>
    </source>
</evidence>
<dbReference type="RefSeq" id="WP_183695881.1">
    <property type="nucleotide sequence ID" value="NZ_JACICA010000004.1"/>
</dbReference>
<name>A0A7W5UJR1_9BACT</name>
<dbReference type="InterPro" id="IPR050116">
    <property type="entry name" value="DNA_polymerase-Y"/>
</dbReference>
<comment type="function">
    <text evidence="16">Poorly processive, error-prone DNA polymerase involved in untargeted mutagenesis. Copies undamaged DNA at stalled replication forks, which arise in vivo from mismatched or misaligned primer ends. These misaligned primers can be extended by PolIV. Exhibits no 3'-5' exonuclease (proofreading) activity. May be involved in translesional synthesis, in conjunction with the beta clamp from PolIII.</text>
</comment>
<dbReference type="InterPro" id="IPR022880">
    <property type="entry name" value="DNApol_IV"/>
</dbReference>
<dbReference type="HAMAP" id="MF_01113">
    <property type="entry name" value="DNApol_IV"/>
    <property type="match status" value="1"/>
</dbReference>
<evidence type="ECO:0000256" key="16">
    <source>
        <dbReference type="HAMAP-Rule" id="MF_01113"/>
    </source>
</evidence>
<evidence type="ECO:0000256" key="1">
    <source>
        <dbReference type="ARBA" id="ARBA00004496"/>
    </source>
</evidence>
<dbReference type="Pfam" id="PF21999">
    <property type="entry name" value="IMS_HHH_1"/>
    <property type="match status" value="1"/>
</dbReference>
<feature type="domain" description="UmuC" evidence="17">
    <location>
        <begin position="7"/>
        <end position="187"/>
    </location>
</feature>
<dbReference type="PANTHER" id="PTHR11076">
    <property type="entry name" value="DNA REPAIR POLYMERASE UMUC / TRANSFERASE FAMILY MEMBER"/>
    <property type="match status" value="1"/>
</dbReference>
<evidence type="ECO:0000256" key="10">
    <source>
        <dbReference type="ARBA" id="ARBA00022763"/>
    </source>
</evidence>
<keyword evidence="11 16" id="KW-0460">Magnesium</keyword>
<evidence type="ECO:0000256" key="8">
    <source>
        <dbReference type="ARBA" id="ARBA00022705"/>
    </source>
</evidence>
<evidence type="ECO:0000256" key="2">
    <source>
        <dbReference type="ARBA" id="ARBA00010945"/>
    </source>
</evidence>
<dbReference type="InterPro" id="IPR043502">
    <property type="entry name" value="DNA/RNA_pol_sf"/>
</dbReference>
<comment type="subunit">
    <text evidence="3 16">Monomer.</text>
</comment>
<evidence type="ECO:0000256" key="4">
    <source>
        <dbReference type="ARBA" id="ARBA00022457"/>
    </source>
</evidence>
<protein>
    <recommendedName>
        <fullName evidence="16">DNA polymerase IV</fullName>
        <shortName evidence="16">Pol IV</shortName>
        <ecNumber evidence="16">2.7.7.7</ecNumber>
    </recommendedName>
</protein>
<dbReference type="PANTHER" id="PTHR11076:SF33">
    <property type="entry name" value="DNA POLYMERASE KAPPA"/>
    <property type="match status" value="1"/>
</dbReference>
<comment type="subcellular location">
    <subcellularLocation>
        <location evidence="1 16">Cytoplasm</location>
    </subcellularLocation>
</comment>